<feature type="chain" id="PRO_5027603759" evidence="1">
    <location>
        <begin position="19"/>
        <end position="235"/>
    </location>
</feature>
<feature type="signal peptide" evidence="1">
    <location>
        <begin position="1"/>
        <end position="18"/>
    </location>
</feature>
<protein>
    <submittedName>
        <fullName evidence="3">Molecular chaperone</fullName>
    </submittedName>
</protein>
<dbReference type="Proteomes" id="UP000514752">
    <property type="component" value="Chromosome"/>
</dbReference>
<name>A0A7D7N4R1_9NEIS</name>
<organism evidence="3 4">
    <name type="scientific">Neisseria shayeganii</name>
    <dbReference type="NCBI Taxonomy" id="607712"/>
    <lineage>
        <taxon>Bacteria</taxon>
        <taxon>Pseudomonadati</taxon>
        <taxon>Pseudomonadota</taxon>
        <taxon>Betaproteobacteria</taxon>
        <taxon>Neisseriales</taxon>
        <taxon>Neisseriaceae</taxon>
        <taxon>Neisseria</taxon>
    </lineage>
</organism>
<reference evidence="3 4" key="1">
    <citation type="submission" date="2020-07" db="EMBL/GenBank/DDBJ databases">
        <title>Genomic diversity of species in the Neisseriaceae family.</title>
        <authorList>
            <person name="Vincent A.T."/>
            <person name="Bernet E."/>
            <person name="Veyrier F.J."/>
        </authorList>
    </citation>
    <scope>NUCLEOTIDE SEQUENCE [LARGE SCALE GENOMIC DNA]</scope>
    <source>
        <strain evidence="3 4">DSM 22244</strain>
    </source>
</reference>
<proteinExistence type="predicted"/>
<dbReference type="InterPro" id="IPR016147">
    <property type="entry name" value="Pili_assmbl_chaperone_N"/>
</dbReference>
<dbReference type="GO" id="GO:0030288">
    <property type="term" value="C:outer membrane-bounded periplasmic space"/>
    <property type="evidence" value="ECO:0007669"/>
    <property type="project" value="InterPro"/>
</dbReference>
<evidence type="ECO:0000313" key="3">
    <source>
        <dbReference type="EMBL" id="QMT40040.1"/>
    </source>
</evidence>
<gene>
    <name evidence="3" type="ORF">H3L94_09305</name>
</gene>
<sequence>MACLLAGVLAWAAPAAQAAGLQVSPVSLVLPASQQAAVVTLTNTGGEAMTAQVRVFRWTQDEQGQDVYAPDHGVVASPPMLRLAPGAEQQLRLIRTGPPSAEETAYRVVIDELPPPQHTPRPGLNFVLRYSLPLFLNQSENPPTQLHWQWRAVGGKTELSARNHGTAYAQLGRIVLTAADGKQIRPLVDGLAGYVLPGRTWRRVFDVAPTEVRQGSLSVQVNDRIEQPEVEFAAP</sequence>
<dbReference type="InterPro" id="IPR008962">
    <property type="entry name" value="PapD-like_sf"/>
</dbReference>
<accession>A0A7D7N4R1</accession>
<dbReference type="InterPro" id="IPR050643">
    <property type="entry name" value="Periplasmic_pilus_chap"/>
</dbReference>
<keyword evidence="1" id="KW-0732">Signal</keyword>
<dbReference type="KEGG" id="nsg:H3L94_09305"/>
<dbReference type="GO" id="GO:0071555">
    <property type="term" value="P:cell wall organization"/>
    <property type="evidence" value="ECO:0007669"/>
    <property type="project" value="InterPro"/>
</dbReference>
<dbReference type="RefSeq" id="WP_182121796.1">
    <property type="nucleotide sequence ID" value="NZ_CP059567.1"/>
</dbReference>
<evidence type="ECO:0000259" key="2">
    <source>
        <dbReference type="Pfam" id="PF00345"/>
    </source>
</evidence>
<dbReference type="Gene3D" id="2.60.40.10">
    <property type="entry name" value="Immunoglobulins"/>
    <property type="match status" value="1"/>
</dbReference>
<dbReference type="Pfam" id="PF00345">
    <property type="entry name" value="PapD_N"/>
    <property type="match status" value="1"/>
</dbReference>
<evidence type="ECO:0000313" key="4">
    <source>
        <dbReference type="Proteomes" id="UP000514752"/>
    </source>
</evidence>
<dbReference type="PANTHER" id="PTHR30251:SF4">
    <property type="entry name" value="SLR1668 PROTEIN"/>
    <property type="match status" value="1"/>
</dbReference>
<dbReference type="AlphaFoldDB" id="A0A7D7N4R1"/>
<dbReference type="EMBL" id="CP059567">
    <property type="protein sequence ID" value="QMT40040.1"/>
    <property type="molecule type" value="Genomic_DNA"/>
</dbReference>
<evidence type="ECO:0000256" key="1">
    <source>
        <dbReference type="SAM" id="SignalP"/>
    </source>
</evidence>
<dbReference type="SUPFAM" id="SSF49354">
    <property type="entry name" value="PapD-like"/>
    <property type="match status" value="1"/>
</dbReference>
<dbReference type="PANTHER" id="PTHR30251">
    <property type="entry name" value="PILUS ASSEMBLY CHAPERONE"/>
    <property type="match status" value="1"/>
</dbReference>
<feature type="domain" description="Pili assembly chaperone N-terminal" evidence="2">
    <location>
        <begin position="20"/>
        <end position="136"/>
    </location>
</feature>
<dbReference type="InterPro" id="IPR013783">
    <property type="entry name" value="Ig-like_fold"/>
</dbReference>